<feature type="chain" id="PRO_5038324201" evidence="1">
    <location>
        <begin position="22"/>
        <end position="197"/>
    </location>
</feature>
<accession>A0A914VUA5</accession>
<name>A0A914VUA5_9BILA</name>
<organism evidence="2 3">
    <name type="scientific">Plectus sambesii</name>
    <dbReference type="NCBI Taxonomy" id="2011161"/>
    <lineage>
        <taxon>Eukaryota</taxon>
        <taxon>Metazoa</taxon>
        <taxon>Ecdysozoa</taxon>
        <taxon>Nematoda</taxon>
        <taxon>Chromadorea</taxon>
        <taxon>Plectida</taxon>
        <taxon>Plectina</taxon>
        <taxon>Plectoidea</taxon>
        <taxon>Plectidae</taxon>
        <taxon>Plectus</taxon>
    </lineage>
</organism>
<dbReference type="WBParaSite" id="PSAMB.scaffold2483size22953.g17932.t1">
    <property type="protein sequence ID" value="PSAMB.scaffold2483size22953.g17932.t1"/>
    <property type="gene ID" value="PSAMB.scaffold2483size22953.g17932"/>
</dbReference>
<protein>
    <submittedName>
        <fullName evidence="3 4">Uncharacterized protein</fullName>
    </submittedName>
</protein>
<dbReference type="AlphaFoldDB" id="A0A914VUA5"/>
<proteinExistence type="predicted"/>
<sequence>MIAPLLLAVGCLFGRVVPLFAEDTSCYLCASELLVWHWSKFFPHSVNSQVPMSDDTCKRDSQLDGRNQLVVCKGACFTLNVTGVNSNTGQRLVVAVARGCLSDFFALPPVQLGAAPKVCTESAVTLDTAPRRTTVDAEWCYCEGHVCNGPDPSEATIRSSRVRGIRLRNRSGAAPLSSTTCLILLTAFMQYSKTLIL</sequence>
<dbReference type="InterPro" id="IPR010558">
    <property type="entry name" value="Ly-6-related"/>
</dbReference>
<dbReference type="Proteomes" id="UP000887566">
    <property type="component" value="Unplaced"/>
</dbReference>
<evidence type="ECO:0000313" key="2">
    <source>
        <dbReference type="Proteomes" id="UP000887566"/>
    </source>
</evidence>
<keyword evidence="1" id="KW-0732">Signal</keyword>
<dbReference type="Pfam" id="PF06579">
    <property type="entry name" value="Ly-6_related"/>
    <property type="match status" value="1"/>
</dbReference>
<evidence type="ECO:0000256" key="1">
    <source>
        <dbReference type="SAM" id="SignalP"/>
    </source>
</evidence>
<feature type="signal peptide" evidence="1">
    <location>
        <begin position="1"/>
        <end position="21"/>
    </location>
</feature>
<dbReference type="WBParaSite" id="PSAMB.scaffold4350size14926.g24061.t1">
    <property type="protein sequence ID" value="PSAMB.scaffold4350size14926.g24061.t1"/>
    <property type="gene ID" value="PSAMB.scaffold4350size14926.g24061"/>
</dbReference>
<keyword evidence="2" id="KW-1185">Reference proteome</keyword>
<reference evidence="3 4" key="1">
    <citation type="submission" date="2022-11" db="UniProtKB">
        <authorList>
            <consortium name="WormBaseParasite"/>
        </authorList>
    </citation>
    <scope>IDENTIFICATION</scope>
</reference>
<evidence type="ECO:0000313" key="4">
    <source>
        <dbReference type="WBParaSite" id="PSAMB.scaffold4350size14926.g24061.t1"/>
    </source>
</evidence>
<evidence type="ECO:0000313" key="3">
    <source>
        <dbReference type="WBParaSite" id="PSAMB.scaffold2483size22953.g17932.t1"/>
    </source>
</evidence>